<protein>
    <recommendedName>
        <fullName evidence="6">Ribosomal protein L11 methyltransferase</fullName>
        <shortName evidence="6">L11 Mtase</shortName>
        <ecNumber evidence="6">2.1.1.-</ecNumber>
    </recommendedName>
</protein>
<evidence type="ECO:0000256" key="2">
    <source>
        <dbReference type="ARBA" id="ARBA00022490"/>
    </source>
</evidence>
<dbReference type="Gene3D" id="3.40.50.150">
    <property type="entry name" value="Vaccinia Virus protein VP39"/>
    <property type="match status" value="1"/>
</dbReference>
<proteinExistence type="inferred from homology"/>
<dbReference type="Proteomes" id="UP000285961">
    <property type="component" value="Unassembled WGS sequence"/>
</dbReference>
<sequence>MRKSPVNEGGKVWHKVTMSVAKNDAVMVRRAVQSLHCCGIESADETAEREQLDAYFEDAIDAAALQTHMELIAELISAAGGRQLKLGAIEAVPEEDWAEEWRRNWKPVRVSKRLIVCPSWEKYPGAPNQTVIYVYPRMAFGTGSHPTTQMCLRLLELYTPRGSRVIDIGSGSGILAIAAVKFGARSAVAVEMDNAAMDNAHENCKKNRVASRVRIVCERFGPQTRGRFDLGICNMLAHEMLPLIPDITRVLSGKPLITSGLTEKSVADFRREMRRLGWRIEKTLRDGEWLAFYATHRQG</sequence>
<dbReference type="HAMAP" id="MF_00735">
    <property type="entry name" value="Methyltr_PrmA"/>
    <property type="match status" value="1"/>
</dbReference>
<comment type="catalytic activity">
    <reaction evidence="6">
        <text>L-lysyl-[protein] + 3 S-adenosyl-L-methionine = N(6),N(6),N(6)-trimethyl-L-lysyl-[protein] + 3 S-adenosyl-L-homocysteine + 3 H(+)</text>
        <dbReference type="Rhea" id="RHEA:54192"/>
        <dbReference type="Rhea" id="RHEA-COMP:9752"/>
        <dbReference type="Rhea" id="RHEA-COMP:13826"/>
        <dbReference type="ChEBI" id="CHEBI:15378"/>
        <dbReference type="ChEBI" id="CHEBI:29969"/>
        <dbReference type="ChEBI" id="CHEBI:57856"/>
        <dbReference type="ChEBI" id="CHEBI:59789"/>
        <dbReference type="ChEBI" id="CHEBI:61961"/>
    </reaction>
</comment>
<name>A0A419F3J9_9BACT</name>
<dbReference type="PANTHER" id="PTHR43648">
    <property type="entry name" value="ELECTRON TRANSFER FLAVOPROTEIN BETA SUBUNIT LYSINE METHYLTRANSFERASE"/>
    <property type="match status" value="1"/>
</dbReference>
<keyword evidence="2 6" id="KW-0963">Cytoplasm</keyword>
<dbReference type="GO" id="GO:0032259">
    <property type="term" value="P:methylation"/>
    <property type="evidence" value="ECO:0007669"/>
    <property type="project" value="UniProtKB-KW"/>
</dbReference>
<dbReference type="Pfam" id="PF06325">
    <property type="entry name" value="PrmA"/>
    <property type="match status" value="1"/>
</dbReference>
<evidence type="ECO:0000256" key="4">
    <source>
        <dbReference type="ARBA" id="ARBA00022679"/>
    </source>
</evidence>
<dbReference type="EMBL" id="QZKI01000033">
    <property type="protein sequence ID" value="RJP73054.1"/>
    <property type="molecule type" value="Genomic_DNA"/>
</dbReference>
<evidence type="ECO:0000256" key="6">
    <source>
        <dbReference type="HAMAP-Rule" id="MF_00735"/>
    </source>
</evidence>
<evidence type="ECO:0000313" key="8">
    <source>
        <dbReference type="Proteomes" id="UP000285961"/>
    </source>
</evidence>
<organism evidence="7 8">
    <name type="scientific">Candidatus Abyssobacteria bacterium SURF_17</name>
    <dbReference type="NCBI Taxonomy" id="2093361"/>
    <lineage>
        <taxon>Bacteria</taxon>
        <taxon>Pseudomonadati</taxon>
        <taxon>Candidatus Hydrogenedentota</taxon>
        <taxon>Candidatus Abyssobacteria</taxon>
    </lineage>
</organism>
<reference evidence="7 8" key="1">
    <citation type="journal article" date="2017" name="ISME J.">
        <title>Energy and carbon metabolisms in a deep terrestrial subsurface fluid microbial community.</title>
        <authorList>
            <person name="Momper L."/>
            <person name="Jungbluth S.P."/>
            <person name="Lee M.D."/>
            <person name="Amend J.P."/>
        </authorList>
    </citation>
    <scope>NUCLEOTIDE SEQUENCE [LARGE SCALE GENOMIC DNA]</scope>
    <source>
        <strain evidence="7">SURF_17</strain>
    </source>
</reference>
<dbReference type="AlphaFoldDB" id="A0A419F3J9"/>
<dbReference type="SUPFAM" id="SSF53335">
    <property type="entry name" value="S-adenosyl-L-methionine-dependent methyltransferases"/>
    <property type="match status" value="1"/>
</dbReference>
<dbReference type="GO" id="GO:0016279">
    <property type="term" value="F:protein-lysine N-methyltransferase activity"/>
    <property type="evidence" value="ECO:0007669"/>
    <property type="project" value="RHEA"/>
</dbReference>
<dbReference type="CDD" id="cd02440">
    <property type="entry name" value="AdoMet_MTases"/>
    <property type="match status" value="1"/>
</dbReference>
<keyword evidence="4 6" id="KW-0808">Transferase</keyword>
<comment type="similarity">
    <text evidence="1 6">Belongs to the methyltransferase superfamily. PrmA family.</text>
</comment>
<comment type="caution">
    <text evidence="7">The sequence shown here is derived from an EMBL/GenBank/DDBJ whole genome shotgun (WGS) entry which is preliminary data.</text>
</comment>
<evidence type="ECO:0000256" key="1">
    <source>
        <dbReference type="ARBA" id="ARBA00009741"/>
    </source>
</evidence>
<keyword evidence="7" id="KW-0687">Ribonucleoprotein</keyword>
<dbReference type="PANTHER" id="PTHR43648:SF1">
    <property type="entry name" value="ELECTRON TRANSFER FLAVOPROTEIN BETA SUBUNIT LYSINE METHYLTRANSFERASE"/>
    <property type="match status" value="1"/>
</dbReference>
<dbReference type="EC" id="2.1.1.-" evidence="6"/>
<comment type="subcellular location">
    <subcellularLocation>
        <location evidence="6">Cytoplasm</location>
    </subcellularLocation>
</comment>
<keyword evidence="5 6" id="KW-0949">S-adenosyl-L-methionine</keyword>
<comment type="caution">
    <text evidence="6">Lacks conserved residue(s) required for the propagation of feature annotation.</text>
</comment>
<dbReference type="InterPro" id="IPR004498">
    <property type="entry name" value="Ribosomal_PrmA_MeTrfase"/>
</dbReference>
<comment type="function">
    <text evidence="6">Methylates ribosomal protein L11.</text>
</comment>
<evidence type="ECO:0000313" key="7">
    <source>
        <dbReference type="EMBL" id="RJP73054.1"/>
    </source>
</evidence>
<accession>A0A419F3J9</accession>
<evidence type="ECO:0000256" key="3">
    <source>
        <dbReference type="ARBA" id="ARBA00022603"/>
    </source>
</evidence>
<evidence type="ECO:0000256" key="5">
    <source>
        <dbReference type="ARBA" id="ARBA00022691"/>
    </source>
</evidence>
<dbReference type="PIRSF" id="PIRSF000401">
    <property type="entry name" value="RPL11_MTase"/>
    <property type="match status" value="1"/>
</dbReference>
<dbReference type="InterPro" id="IPR050078">
    <property type="entry name" value="Ribosomal_L11_MeTrfase_PrmA"/>
</dbReference>
<keyword evidence="7" id="KW-0689">Ribosomal protein</keyword>
<keyword evidence="3 6" id="KW-0489">Methyltransferase</keyword>
<gene>
    <name evidence="6" type="primary">prmA</name>
    <name evidence="7" type="ORF">C4532_05040</name>
</gene>
<dbReference type="GO" id="GO:0005840">
    <property type="term" value="C:ribosome"/>
    <property type="evidence" value="ECO:0007669"/>
    <property type="project" value="UniProtKB-KW"/>
</dbReference>
<dbReference type="InterPro" id="IPR029063">
    <property type="entry name" value="SAM-dependent_MTases_sf"/>
</dbReference>
<dbReference type="GO" id="GO:0005737">
    <property type="term" value="C:cytoplasm"/>
    <property type="evidence" value="ECO:0007669"/>
    <property type="project" value="UniProtKB-SubCell"/>
</dbReference>